<accession>A0A8X6UBX9</accession>
<evidence type="ECO:0000313" key="1">
    <source>
        <dbReference type="EMBL" id="GFU02806.1"/>
    </source>
</evidence>
<sequence length="105" mass="11696">MHLENKSGGKEGGKWVSVAAERTFQLPPSHLQSSLECPLNITSTRVTFTQSPDLQRCRCVHWACCVLSRVRVKVSILGECLLPSIVKGRKQSSQTQRNVSIYNPT</sequence>
<reference evidence="1" key="1">
    <citation type="submission" date="2020-08" db="EMBL/GenBank/DDBJ databases">
        <title>Multicomponent nature underlies the extraordinary mechanical properties of spider dragline silk.</title>
        <authorList>
            <person name="Kono N."/>
            <person name="Nakamura H."/>
            <person name="Mori M."/>
            <person name="Yoshida Y."/>
            <person name="Ohtoshi R."/>
            <person name="Malay A.D."/>
            <person name="Moran D.A.P."/>
            <person name="Tomita M."/>
            <person name="Numata K."/>
            <person name="Arakawa K."/>
        </authorList>
    </citation>
    <scope>NUCLEOTIDE SEQUENCE</scope>
</reference>
<gene>
    <name evidence="1" type="ORF">NPIL_35411</name>
</gene>
<comment type="caution">
    <text evidence="1">The sequence shown here is derived from an EMBL/GenBank/DDBJ whole genome shotgun (WGS) entry which is preliminary data.</text>
</comment>
<proteinExistence type="predicted"/>
<keyword evidence="2" id="KW-1185">Reference proteome</keyword>
<dbReference type="AlphaFoldDB" id="A0A8X6UBX9"/>
<organism evidence="1 2">
    <name type="scientific">Nephila pilipes</name>
    <name type="common">Giant wood spider</name>
    <name type="synonym">Nephila maculata</name>
    <dbReference type="NCBI Taxonomy" id="299642"/>
    <lineage>
        <taxon>Eukaryota</taxon>
        <taxon>Metazoa</taxon>
        <taxon>Ecdysozoa</taxon>
        <taxon>Arthropoda</taxon>
        <taxon>Chelicerata</taxon>
        <taxon>Arachnida</taxon>
        <taxon>Araneae</taxon>
        <taxon>Araneomorphae</taxon>
        <taxon>Entelegynae</taxon>
        <taxon>Araneoidea</taxon>
        <taxon>Nephilidae</taxon>
        <taxon>Nephila</taxon>
    </lineage>
</organism>
<dbReference type="EMBL" id="BMAW01027575">
    <property type="protein sequence ID" value="GFU02806.1"/>
    <property type="molecule type" value="Genomic_DNA"/>
</dbReference>
<evidence type="ECO:0000313" key="2">
    <source>
        <dbReference type="Proteomes" id="UP000887013"/>
    </source>
</evidence>
<name>A0A8X6UBX9_NEPPI</name>
<dbReference type="Proteomes" id="UP000887013">
    <property type="component" value="Unassembled WGS sequence"/>
</dbReference>
<protein>
    <submittedName>
        <fullName evidence="1">Uncharacterized protein</fullName>
    </submittedName>
</protein>